<name>A0ABY2S4R4_9PSEU</name>
<accession>A0ABY2S4R4</accession>
<sequence length="100" mass="11017">MPVQLVRFTTREADVPAVEEAMDTMVAALRRARPHGIRFAACKLADGVTFLNLLELDEGVDNPLPGIPECRAYQQLIPEWSLEPTGPHPVTVLGSYELFG</sequence>
<organism evidence="1 2">
    <name type="scientific">Prauserella endophytica</name>
    <dbReference type="NCBI Taxonomy" id="1592324"/>
    <lineage>
        <taxon>Bacteria</taxon>
        <taxon>Bacillati</taxon>
        <taxon>Actinomycetota</taxon>
        <taxon>Actinomycetes</taxon>
        <taxon>Pseudonocardiales</taxon>
        <taxon>Pseudonocardiaceae</taxon>
        <taxon>Prauserella</taxon>
        <taxon>Prauserella coralliicola group</taxon>
    </lineage>
</organism>
<evidence type="ECO:0000313" key="2">
    <source>
        <dbReference type="Proteomes" id="UP000309992"/>
    </source>
</evidence>
<reference evidence="1 2" key="1">
    <citation type="journal article" date="2015" name="Antonie Van Leeuwenhoek">
        <title>Prauserella endophytica sp. nov., an endophytic actinobacterium isolated from Tamarix taklamakanensis.</title>
        <authorList>
            <person name="Liu J.M."/>
            <person name="Habden X."/>
            <person name="Guo L."/>
            <person name="Tuo L."/>
            <person name="Jiang Z.K."/>
            <person name="Liu S.W."/>
            <person name="Liu X.F."/>
            <person name="Chen L."/>
            <person name="Li R.F."/>
            <person name="Zhang Y.Q."/>
            <person name="Sun C.H."/>
        </authorList>
    </citation>
    <scope>NUCLEOTIDE SEQUENCE [LARGE SCALE GENOMIC DNA]</scope>
    <source>
        <strain evidence="1 2">CGMCC 4.7182</strain>
    </source>
</reference>
<dbReference type="EMBL" id="SWMS01000007">
    <property type="protein sequence ID" value="TKG70782.1"/>
    <property type="molecule type" value="Genomic_DNA"/>
</dbReference>
<proteinExistence type="predicted"/>
<dbReference type="Proteomes" id="UP000309992">
    <property type="component" value="Unassembled WGS sequence"/>
</dbReference>
<dbReference type="RefSeq" id="WP_112267397.1">
    <property type="nucleotide sequence ID" value="NZ_SWMS01000007.1"/>
</dbReference>
<protein>
    <recommendedName>
        <fullName evidence="3">Antibiotic biosynthesis monooxygenase</fullName>
    </recommendedName>
</protein>
<comment type="caution">
    <text evidence="1">The sequence shown here is derived from an EMBL/GenBank/DDBJ whole genome shotgun (WGS) entry which is preliminary data.</text>
</comment>
<evidence type="ECO:0008006" key="3">
    <source>
        <dbReference type="Google" id="ProtNLM"/>
    </source>
</evidence>
<gene>
    <name evidence="1" type="ORF">FCN18_14750</name>
</gene>
<evidence type="ECO:0000313" key="1">
    <source>
        <dbReference type="EMBL" id="TKG70782.1"/>
    </source>
</evidence>
<keyword evidence="2" id="KW-1185">Reference proteome</keyword>